<keyword evidence="1" id="KW-0472">Membrane</keyword>
<accession>A0A8S3YF76</accession>
<organism evidence="4 5">
    <name type="scientific">Candidula unifasciata</name>
    <dbReference type="NCBI Taxonomy" id="100452"/>
    <lineage>
        <taxon>Eukaryota</taxon>
        <taxon>Metazoa</taxon>
        <taxon>Spiralia</taxon>
        <taxon>Lophotrochozoa</taxon>
        <taxon>Mollusca</taxon>
        <taxon>Gastropoda</taxon>
        <taxon>Heterobranchia</taxon>
        <taxon>Euthyneura</taxon>
        <taxon>Panpulmonata</taxon>
        <taxon>Eupulmonata</taxon>
        <taxon>Stylommatophora</taxon>
        <taxon>Helicina</taxon>
        <taxon>Helicoidea</taxon>
        <taxon>Geomitridae</taxon>
        <taxon>Candidula</taxon>
    </lineage>
</organism>
<sequence>SNYTSFITWKQAERLGYTKPYRTTPNDWTENLHLQSDNYTFEVGVDSNCDTYPEDRYCNGPLPGGKSVIISVVVCTKAGCDYVQAEDIFVIKKLIFLVTVVLLYLVFLVTVCFALFSISSHSLPIKMRVFEERVKKLHKDSNLLMQSEFEDIKAICKTFKSSCSEAQREANRVKNRYVDILPYDHSRVKLNVLPEDEETNDFINANYIPGLNSVREYIATQGPMQCTISDFWRMIWEQKCQIIVMVSDLQENGRGMETRKVTQFFLPGWCDFSANVSFDDVLELVQIMRQEVTPDTSGPITVHCSAGVGRTGTFIALDYFMQYVHEHSLDDDVDIYDYVLKMRRNRPRMVQAESQYIFIYDAVQEMIKKKIQQENERLYNSVNSESSASLVEREPNENSYVDIQLDEEKCAYINEAF</sequence>
<evidence type="ECO:0000256" key="1">
    <source>
        <dbReference type="SAM" id="Phobius"/>
    </source>
</evidence>
<keyword evidence="5" id="KW-1185">Reference proteome</keyword>
<dbReference type="PANTHER" id="PTHR19134:SF553">
    <property type="entry name" value="TYROSINE-PROTEIN PHOSPHATASE 10D-RELATED"/>
    <property type="match status" value="1"/>
</dbReference>
<dbReference type="SMART" id="SM00194">
    <property type="entry name" value="PTPc"/>
    <property type="match status" value="1"/>
</dbReference>
<dbReference type="PANTHER" id="PTHR19134">
    <property type="entry name" value="RECEPTOR-TYPE TYROSINE-PROTEIN PHOSPHATASE"/>
    <property type="match status" value="1"/>
</dbReference>
<dbReference type="Proteomes" id="UP000678393">
    <property type="component" value="Unassembled WGS sequence"/>
</dbReference>
<evidence type="ECO:0000259" key="2">
    <source>
        <dbReference type="PROSITE" id="PS50055"/>
    </source>
</evidence>
<dbReference type="PROSITE" id="PS50056">
    <property type="entry name" value="TYR_PHOSPHATASE_2"/>
    <property type="match status" value="1"/>
</dbReference>
<dbReference type="OrthoDB" id="9993594at2759"/>
<proteinExistence type="predicted"/>
<dbReference type="InterPro" id="IPR016130">
    <property type="entry name" value="Tyr_Pase_AS"/>
</dbReference>
<feature type="domain" description="Tyrosine specific protein phosphatases" evidence="3">
    <location>
        <begin position="279"/>
        <end position="357"/>
    </location>
</feature>
<dbReference type="InterPro" id="IPR000387">
    <property type="entry name" value="Tyr_Pase_dom"/>
</dbReference>
<dbReference type="EMBL" id="CAJHNH020000071">
    <property type="protein sequence ID" value="CAG5115058.1"/>
    <property type="molecule type" value="Genomic_DNA"/>
</dbReference>
<keyword evidence="1" id="KW-1133">Transmembrane helix</keyword>
<feature type="non-terminal residue" evidence="4">
    <location>
        <position position="1"/>
    </location>
</feature>
<dbReference type="InterPro" id="IPR003595">
    <property type="entry name" value="Tyr_Pase_cat"/>
</dbReference>
<dbReference type="AlphaFoldDB" id="A0A8S3YF76"/>
<keyword evidence="1" id="KW-0812">Transmembrane</keyword>
<evidence type="ECO:0000313" key="5">
    <source>
        <dbReference type="Proteomes" id="UP000678393"/>
    </source>
</evidence>
<reference evidence="4" key="1">
    <citation type="submission" date="2021-04" db="EMBL/GenBank/DDBJ databases">
        <authorList>
            <consortium name="Molecular Ecology Group"/>
        </authorList>
    </citation>
    <scope>NUCLEOTIDE SEQUENCE</scope>
</reference>
<dbReference type="PROSITE" id="PS50055">
    <property type="entry name" value="TYR_PHOSPHATASE_PTP"/>
    <property type="match status" value="1"/>
</dbReference>
<dbReference type="PRINTS" id="PR00700">
    <property type="entry name" value="PRTYPHPHTASE"/>
</dbReference>
<name>A0A8S3YF76_9EUPU</name>
<protein>
    <submittedName>
        <fullName evidence="4">Uncharacterized protein</fullName>
    </submittedName>
</protein>
<feature type="transmembrane region" description="Helical" evidence="1">
    <location>
        <begin position="94"/>
        <end position="118"/>
    </location>
</feature>
<dbReference type="Gene3D" id="3.90.190.10">
    <property type="entry name" value="Protein tyrosine phosphatase superfamily"/>
    <property type="match status" value="2"/>
</dbReference>
<evidence type="ECO:0000313" key="4">
    <source>
        <dbReference type="EMBL" id="CAG5115058.1"/>
    </source>
</evidence>
<feature type="non-terminal residue" evidence="4">
    <location>
        <position position="417"/>
    </location>
</feature>
<dbReference type="PROSITE" id="PS00383">
    <property type="entry name" value="TYR_PHOSPHATASE_1"/>
    <property type="match status" value="1"/>
</dbReference>
<dbReference type="GO" id="GO:0004725">
    <property type="term" value="F:protein tyrosine phosphatase activity"/>
    <property type="evidence" value="ECO:0007669"/>
    <property type="project" value="InterPro"/>
</dbReference>
<dbReference type="SMART" id="SM00404">
    <property type="entry name" value="PTPc_motif"/>
    <property type="match status" value="1"/>
</dbReference>
<dbReference type="SUPFAM" id="SSF52799">
    <property type="entry name" value="(Phosphotyrosine protein) phosphatases II"/>
    <property type="match status" value="1"/>
</dbReference>
<dbReference type="InterPro" id="IPR000242">
    <property type="entry name" value="PTP_cat"/>
</dbReference>
<dbReference type="Pfam" id="PF00102">
    <property type="entry name" value="Y_phosphatase"/>
    <property type="match status" value="2"/>
</dbReference>
<evidence type="ECO:0000259" key="3">
    <source>
        <dbReference type="PROSITE" id="PS50056"/>
    </source>
</evidence>
<feature type="domain" description="Tyrosine-protein phosphatase" evidence="2">
    <location>
        <begin position="145"/>
        <end position="366"/>
    </location>
</feature>
<dbReference type="InterPro" id="IPR050348">
    <property type="entry name" value="Protein-Tyr_Phosphatase"/>
</dbReference>
<dbReference type="InterPro" id="IPR029021">
    <property type="entry name" value="Prot-tyrosine_phosphatase-like"/>
</dbReference>
<gene>
    <name evidence="4" type="ORF">CUNI_LOCUS616</name>
</gene>
<comment type="caution">
    <text evidence="4">The sequence shown here is derived from an EMBL/GenBank/DDBJ whole genome shotgun (WGS) entry which is preliminary data.</text>
</comment>